<comment type="pathway">
    <text evidence="7">Cofactor biosynthesis; biotin biosynthesis; 7,8-diaminononanoate from 8-amino-7-oxononanoate (SAM route): step 1/1.</text>
</comment>
<evidence type="ECO:0000256" key="3">
    <source>
        <dbReference type="ARBA" id="ARBA00022679"/>
    </source>
</evidence>
<feature type="binding site" evidence="7">
    <location>
        <position position="280"/>
    </location>
    <ligand>
        <name>substrate</name>
    </ligand>
</feature>
<proteinExistence type="inferred from homology"/>
<accession>A0A5B1LDQ2</accession>
<protein>
    <recommendedName>
        <fullName evidence="7">Adenosylmethionine-8-amino-7-oxononanoate aminotransferase</fullName>
        <ecNumber evidence="7">2.6.1.62</ecNumber>
    </recommendedName>
    <alternativeName>
        <fullName evidence="7">7,8-diamino-pelargonic acid aminotransferase</fullName>
        <shortName evidence="7">DAPA AT</shortName>
        <shortName evidence="7">DAPA aminotransferase</shortName>
    </alternativeName>
    <alternativeName>
        <fullName evidence="7">7,8-diaminononanoate synthase</fullName>
        <shortName evidence="7">DANS</shortName>
    </alternativeName>
    <alternativeName>
        <fullName evidence="7">Diaminopelargonic acid synthase</fullName>
    </alternativeName>
</protein>
<dbReference type="GO" id="GO:0030170">
    <property type="term" value="F:pyridoxal phosphate binding"/>
    <property type="evidence" value="ECO:0007669"/>
    <property type="project" value="UniProtKB-UniRule"/>
</dbReference>
<dbReference type="HAMAP" id="MF_00834">
    <property type="entry name" value="BioA"/>
    <property type="match status" value="1"/>
</dbReference>
<name>A0A5B1LDQ2_9ACTN</name>
<feature type="binding site" evidence="7">
    <location>
        <position position="58"/>
    </location>
    <ligand>
        <name>substrate</name>
    </ligand>
</feature>
<feature type="binding site" evidence="7">
    <location>
        <position position="253"/>
    </location>
    <ligand>
        <name>pyridoxal 5'-phosphate</name>
        <dbReference type="ChEBI" id="CHEBI:597326"/>
    </ligand>
</feature>
<evidence type="ECO:0000256" key="4">
    <source>
        <dbReference type="ARBA" id="ARBA00022691"/>
    </source>
</evidence>
<dbReference type="SUPFAM" id="SSF53383">
    <property type="entry name" value="PLP-dependent transferases"/>
    <property type="match status" value="1"/>
</dbReference>
<dbReference type="GO" id="GO:0004015">
    <property type="term" value="F:adenosylmethionine-8-amino-7-oxononanoate transaminase activity"/>
    <property type="evidence" value="ECO:0007669"/>
    <property type="project" value="UniProtKB-UniRule"/>
</dbReference>
<keyword evidence="3 7" id="KW-0808">Transferase</keyword>
<dbReference type="EC" id="2.6.1.62" evidence="7"/>
<feature type="site" description="Participates in the substrate recognition with KAPA and in a stacking interaction with the adenine ring of SAM" evidence="7">
    <location>
        <position position="24"/>
    </location>
</feature>
<reference evidence="8 9" key="2">
    <citation type="submission" date="2019-09" db="EMBL/GenBank/DDBJ databases">
        <authorList>
            <person name="Jin C."/>
        </authorList>
    </citation>
    <scope>NUCLEOTIDE SEQUENCE [LARGE SCALE GENOMIC DNA]</scope>
    <source>
        <strain evidence="8 9">BN130099</strain>
    </source>
</reference>
<dbReference type="EMBL" id="VUJV01000003">
    <property type="protein sequence ID" value="KAA1418576.1"/>
    <property type="molecule type" value="Genomic_DNA"/>
</dbReference>
<evidence type="ECO:0000313" key="8">
    <source>
        <dbReference type="EMBL" id="KAA1418576.1"/>
    </source>
</evidence>
<comment type="function">
    <text evidence="7">Catalyzes the transfer of the alpha-amino group from S-adenosyl-L-methionine (SAM) to 7-keto-8-aminopelargonic acid (KAPA) to form 7,8-diaminopelargonic acid (DAPA). It is the only aminotransferase known to utilize SAM as an amino donor.</text>
</comment>
<keyword evidence="4 7" id="KW-0949">S-adenosyl-L-methionine</keyword>
<keyword evidence="5 7" id="KW-0093">Biotin biosynthesis</keyword>
<dbReference type="Proteomes" id="UP000325003">
    <property type="component" value="Unassembled WGS sequence"/>
</dbReference>
<dbReference type="InterPro" id="IPR005814">
    <property type="entry name" value="Aminotrans_3"/>
</dbReference>
<dbReference type="InterPro" id="IPR015421">
    <property type="entry name" value="PyrdxlP-dep_Trfase_major"/>
</dbReference>
<feature type="binding site" evidence="7">
    <location>
        <position position="313"/>
    </location>
    <ligand>
        <name>substrate</name>
    </ligand>
</feature>
<evidence type="ECO:0000256" key="1">
    <source>
        <dbReference type="ARBA" id="ARBA00001933"/>
    </source>
</evidence>
<dbReference type="Pfam" id="PF00202">
    <property type="entry name" value="Aminotran_3"/>
    <property type="match status" value="1"/>
</dbReference>
<feature type="binding site" evidence="7">
    <location>
        <begin position="314"/>
        <end position="315"/>
    </location>
    <ligand>
        <name>pyridoxal 5'-phosphate</name>
        <dbReference type="ChEBI" id="CHEBI:597326"/>
    </ligand>
</feature>
<feature type="modified residue" description="N6-(pyridoxal phosphate)lysine" evidence="7">
    <location>
        <position position="280"/>
    </location>
</feature>
<keyword evidence="7" id="KW-0963">Cytoplasm</keyword>
<evidence type="ECO:0000256" key="5">
    <source>
        <dbReference type="ARBA" id="ARBA00022756"/>
    </source>
</evidence>
<dbReference type="RefSeq" id="WP_149727915.1">
    <property type="nucleotide sequence ID" value="NZ_VUJV01000003.1"/>
</dbReference>
<dbReference type="InterPro" id="IPR015424">
    <property type="entry name" value="PyrdxlP-dep_Trfase"/>
</dbReference>
<dbReference type="GO" id="GO:0005737">
    <property type="term" value="C:cytoplasm"/>
    <property type="evidence" value="ECO:0007669"/>
    <property type="project" value="UniProtKB-SubCell"/>
</dbReference>
<comment type="caution">
    <text evidence="8">The sequence shown here is derived from an EMBL/GenBank/DDBJ whole genome shotgun (WGS) entry which is preliminary data.</text>
</comment>
<dbReference type="NCBIfam" id="TIGR00508">
    <property type="entry name" value="bioA"/>
    <property type="match status" value="1"/>
</dbReference>
<dbReference type="UniPathway" id="UPA00078">
    <property type="reaction ID" value="UER00160"/>
</dbReference>
<comment type="subunit">
    <text evidence="7">Homodimer.</text>
</comment>
<evidence type="ECO:0000256" key="2">
    <source>
        <dbReference type="ARBA" id="ARBA00022576"/>
    </source>
</evidence>
<dbReference type="AlphaFoldDB" id="A0A5B1LDQ2"/>
<dbReference type="Gene3D" id="3.40.640.10">
    <property type="entry name" value="Type I PLP-dependent aspartate aminotransferase-like (Major domain)"/>
    <property type="match status" value="1"/>
</dbReference>
<feature type="binding site" evidence="7">
    <location>
        <begin position="118"/>
        <end position="119"/>
    </location>
    <ligand>
        <name>pyridoxal 5'-phosphate</name>
        <dbReference type="ChEBI" id="CHEBI:597326"/>
    </ligand>
</feature>
<evidence type="ECO:0000256" key="7">
    <source>
        <dbReference type="HAMAP-Rule" id="MF_00834"/>
    </source>
</evidence>
<keyword evidence="9" id="KW-1185">Reference proteome</keyword>
<evidence type="ECO:0000313" key="9">
    <source>
        <dbReference type="Proteomes" id="UP000325003"/>
    </source>
</evidence>
<dbReference type="PROSITE" id="PS00600">
    <property type="entry name" value="AA_TRANSFER_CLASS_3"/>
    <property type="match status" value="1"/>
</dbReference>
<reference evidence="8 9" key="1">
    <citation type="submission" date="2019-09" db="EMBL/GenBank/DDBJ databases">
        <title>Nocardioides panacisoli sp. nov., isolated from the soil of a ginseng field.</title>
        <authorList>
            <person name="Cho C."/>
        </authorList>
    </citation>
    <scope>NUCLEOTIDE SEQUENCE [LARGE SCALE GENOMIC DNA]</scope>
    <source>
        <strain evidence="8 9">BN130099</strain>
    </source>
</reference>
<comment type="catalytic activity">
    <reaction evidence="7">
        <text>(8S)-8-amino-7-oxononanoate + S-adenosyl-L-methionine = S-adenosyl-4-methylsulfanyl-2-oxobutanoate + (7R,8S)-7,8-diammoniononanoate</text>
        <dbReference type="Rhea" id="RHEA:16861"/>
        <dbReference type="ChEBI" id="CHEBI:16490"/>
        <dbReference type="ChEBI" id="CHEBI:59789"/>
        <dbReference type="ChEBI" id="CHEBI:149468"/>
        <dbReference type="ChEBI" id="CHEBI:149469"/>
        <dbReference type="EC" id="2.6.1.62"/>
    </reaction>
</comment>
<comment type="subcellular location">
    <subcellularLocation>
        <location evidence="7">Cytoplasm</location>
    </subcellularLocation>
</comment>
<dbReference type="InterPro" id="IPR049704">
    <property type="entry name" value="Aminotrans_3_PPA_site"/>
</dbReference>
<dbReference type="PANTHER" id="PTHR42684:SF17">
    <property type="entry name" value="ADENOSYLMETHIONINE-8-AMINO-7-OXONONANOATE AMINOTRANSFERASE"/>
    <property type="match status" value="1"/>
</dbReference>
<dbReference type="GO" id="GO:0009102">
    <property type="term" value="P:biotin biosynthetic process"/>
    <property type="evidence" value="ECO:0007669"/>
    <property type="project" value="UniProtKB-UniRule"/>
</dbReference>
<keyword evidence="2 7" id="KW-0032">Aminotransferase</keyword>
<organism evidence="8 9">
    <name type="scientific">Nocardioides humilatus</name>
    <dbReference type="NCBI Taxonomy" id="2607660"/>
    <lineage>
        <taxon>Bacteria</taxon>
        <taxon>Bacillati</taxon>
        <taxon>Actinomycetota</taxon>
        <taxon>Actinomycetes</taxon>
        <taxon>Propionibacteriales</taxon>
        <taxon>Nocardioidaceae</taxon>
        <taxon>Nocardioides</taxon>
    </lineage>
</organism>
<dbReference type="PANTHER" id="PTHR42684">
    <property type="entry name" value="ADENOSYLMETHIONINE-8-AMINO-7-OXONONANOATE AMINOTRANSFERASE"/>
    <property type="match status" value="1"/>
</dbReference>
<comment type="similarity">
    <text evidence="7">Belongs to the class-III pyridoxal-phosphate-dependent aminotransferase family. BioA subfamily.</text>
</comment>
<comment type="cofactor">
    <cofactor evidence="1 7">
        <name>pyridoxal 5'-phosphate</name>
        <dbReference type="ChEBI" id="CHEBI:597326"/>
    </cofactor>
</comment>
<sequence>MTTTVQTGPEELLAYDREHLWHPYTSMTAPTPVRLVDDARGAQLRVDGAWVVDGMSSWWAAIHGYRHPVLDQAVTDQAGRFSHVMFGGLTHEPAIELGRRLVDITPDGLERVFLADSGSVSVEVAMKMVLQYQRGTGHPDRIRMLTVRGGYHGDTFDCMSVTDPVGGMHAMWAGLLPQQVFAPQPPAAGADAATVAAWATTLRHIADQHHHELAGIIVEPLLQGAGGMHPYPPECLAVLREIADEHGLLLVFDEIATGFGRTGHLFVSEIVTPDILCLGKALTGGYVSLAAVVTTDAVARGISGSDSGVVMHGPTFMGNPLACAIASASIDLLLGTDWKARVSHIGDRLATGLAPLREVPGVADSRTIGAVGVVQLDHPVDVVAATDAAVAAGVWLRPFRDLIYTMPPFVISDDELDRLIVGITEAVKAG</sequence>
<gene>
    <name evidence="7" type="primary">bioA</name>
    <name evidence="8" type="ORF">F0U44_08730</name>
</gene>
<feature type="binding site" evidence="7">
    <location>
        <position position="151"/>
    </location>
    <ligand>
        <name>substrate</name>
    </ligand>
</feature>
<dbReference type="InterPro" id="IPR015422">
    <property type="entry name" value="PyrdxlP-dep_Trfase_small"/>
</dbReference>
<dbReference type="NCBIfam" id="NF004624">
    <property type="entry name" value="PRK05964.1"/>
    <property type="match status" value="1"/>
</dbReference>
<keyword evidence="6 7" id="KW-0663">Pyridoxal phosphate</keyword>
<evidence type="ECO:0000256" key="6">
    <source>
        <dbReference type="ARBA" id="ARBA00022898"/>
    </source>
</evidence>
<feature type="binding site" evidence="7">
    <location>
        <position position="397"/>
    </location>
    <ligand>
        <name>substrate</name>
    </ligand>
</feature>
<dbReference type="InterPro" id="IPR005815">
    <property type="entry name" value="BioA"/>
</dbReference>
<dbReference type="Gene3D" id="3.90.1150.10">
    <property type="entry name" value="Aspartate Aminotransferase, domain 1"/>
    <property type="match status" value="1"/>
</dbReference>
<dbReference type="CDD" id="cd00610">
    <property type="entry name" value="OAT_like"/>
    <property type="match status" value="1"/>
</dbReference>